<dbReference type="RefSeq" id="WP_107185243.1">
    <property type="nucleotide sequence ID" value="NZ_JAWQHB010000005.1"/>
</dbReference>
<comment type="caution">
    <text evidence="2">The sequence shown here is derived from an EMBL/GenBank/DDBJ whole genome shotgun (WGS) entry which is preliminary data.</text>
</comment>
<feature type="transmembrane region" description="Helical" evidence="1">
    <location>
        <begin position="7"/>
        <end position="24"/>
    </location>
</feature>
<evidence type="ECO:0000256" key="1">
    <source>
        <dbReference type="SAM" id="Phobius"/>
    </source>
</evidence>
<reference evidence="2 3" key="1">
    <citation type="submission" date="2018-03" db="EMBL/GenBank/DDBJ databases">
        <title>Whole genome sequencing of Histamine producing bacteria.</title>
        <authorList>
            <person name="Butler K."/>
        </authorList>
    </citation>
    <scope>NUCLEOTIDE SEQUENCE [LARGE SCALE GENOMIC DNA]</scope>
    <source>
        <strain evidence="2 3">Res.4.1</strain>
    </source>
</reference>
<dbReference type="PROSITE" id="PS51257">
    <property type="entry name" value="PROKAR_LIPOPROTEIN"/>
    <property type="match status" value="1"/>
</dbReference>
<evidence type="ECO:0000313" key="3">
    <source>
        <dbReference type="Proteomes" id="UP000240530"/>
    </source>
</evidence>
<accession>A0A2T3KTZ4</accession>
<keyword evidence="1" id="KW-0472">Membrane</keyword>
<dbReference type="Proteomes" id="UP000240530">
    <property type="component" value="Unassembled WGS sequence"/>
</dbReference>
<organism evidence="2 3">
    <name type="scientific">Photobacterium leiognathi subsp. mandapamensis</name>
    <name type="common">Photobacterium mandapamensis</name>
    <dbReference type="NCBI Taxonomy" id="48408"/>
    <lineage>
        <taxon>Bacteria</taxon>
        <taxon>Pseudomonadati</taxon>
        <taxon>Pseudomonadota</taxon>
        <taxon>Gammaproteobacteria</taxon>
        <taxon>Vibrionales</taxon>
        <taxon>Vibrionaceae</taxon>
        <taxon>Photobacterium</taxon>
    </lineage>
</organism>
<feature type="transmembrane region" description="Helical" evidence="1">
    <location>
        <begin position="138"/>
        <end position="159"/>
    </location>
</feature>
<feature type="transmembrane region" description="Helical" evidence="1">
    <location>
        <begin position="96"/>
        <end position="118"/>
    </location>
</feature>
<keyword evidence="1" id="KW-0812">Transmembrane</keyword>
<dbReference type="EMBL" id="PYNS01000013">
    <property type="protein sequence ID" value="PSV10227.1"/>
    <property type="molecule type" value="Genomic_DNA"/>
</dbReference>
<proteinExistence type="predicted"/>
<protein>
    <submittedName>
        <fullName evidence="2">Uncharacterized protein</fullName>
    </submittedName>
</protein>
<sequence length="163" mass="18351">MKKLVSYGAPFVLGVFACFLYSMLYHSEWYTKSSALTIITFLQALKIEHLISQLGFSEASLVLDVVRAIFLSLLFTALLILLTIKLKVLARNSQFITLGVLLACIIELVSPIIFLIIIKQLPLDSFHESTLTLFEQLPVTVASWYLPLLISVVLSMMVVRRKT</sequence>
<feature type="transmembrane region" description="Helical" evidence="1">
    <location>
        <begin position="65"/>
        <end position="84"/>
    </location>
</feature>
<evidence type="ECO:0000313" key="2">
    <source>
        <dbReference type="EMBL" id="PSV10227.1"/>
    </source>
</evidence>
<gene>
    <name evidence="2" type="ORF">C0W93_12270</name>
</gene>
<name>A0A2T3KTZ4_PHOLD</name>
<keyword evidence="1" id="KW-1133">Transmembrane helix</keyword>
<dbReference type="AlphaFoldDB" id="A0A2T3KTZ4"/>